<dbReference type="Pfam" id="PF00512">
    <property type="entry name" value="HisKA"/>
    <property type="match status" value="1"/>
</dbReference>
<dbReference type="InterPro" id="IPR036097">
    <property type="entry name" value="HisK_dim/P_sf"/>
</dbReference>
<dbReference type="SMART" id="SM00388">
    <property type="entry name" value="HisKA"/>
    <property type="match status" value="1"/>
</dbReference>
<evidence type="ECO:0000313" key="8">
    <source>
        <dbReference type="EMBL" id="SNS70255.1"/>
    </source>
</evidence>
<dbReference type="InterPro" id="IPR003594">
    <property type="entry name" value="HATPase_dom"/>
</dbReference>
<dbReference type="InterPro" id="IPR036890">
    <property type="entry name" value="HATPase_C_sf"/>
</dbReference>
<dbReference type="Proteomes" id="UP000198480">
    <property type="component" value="Unassembled WGS sequence"/>
</dbReference>
<dbReference type="InterPro" id="IPR052162">
    <property type="entry name" value="Sensor_kinase/Photoreceptor"/>
</dbReference>
<keyword evidence="3" id="KW-0597">Phosphoprotein</keyword>
<accession>A0A239GN10</accession>
<keyword evidence="6" id="KW-0812">Transmembrane</keyword>
<keyword evidence="9" id="KW-1185">Reference proteome</keyword>
<dbReference type="EC" id="2.7.13.3" evidence="2"/>
<organism evidence="8 9">
    <name type="scientific">Belliella buryatensis</name>
    <dbReference type="NCBI Taxonomy" id="1500549"/>
    <lineage>
        <taxon>Bacteria</taxon>
        <taxon>Pseudomonadati</taxon>
        <taxon>Bacteroidota</taxon>
        <taxon>Cytophagia</taxon>
        <taxon>Cytophagales</taxon>
        <taxon>Cyclobacteriaceae</taxon>
        <taxon>Belliella</taxon>
    </lineage>
</organism>
<dbReference type="Pfam" id="PF02518">
    <property type="entry name" value="HATPase_c"/>
    <property type="match status" value="1"/>
</dbReference>
<dbReference type="AlphaFoldDB" id="A0A239GN10"/>
<evidence type="ECO:0000256" key="4">
    <source>
        <dbReference type="ARBA" id="ARBA00022679"/>
    </source>
</evidence>
<evidence type="ECO:0000256" key="1">
    <source>
        <dbReference type="ARBA" id="ARBA00000085"/>
    </source>
</evidence>
<dbReference type="InterPro" id="IPR003661">
    <property type="entry name" value="HisK_dim/P_dom"/>
</dbReference>
<dbReference type="RefSeq" id="WP_170932509.1">
    <property type="nucleotide sequence ID" value="NZ_FZOK01000017.1"/>
</dbReference>
<dbReference type="SUPFAM" id="SSF55874">
    <property type="entry name" value="ATPase domain of HSP90 chaperone/DNA topoisomerase II/histidine kinase"/>
    <property type="match status" value="1"/>
</dbReference>
<dbReference type="CDD" id="cd00082">
    <property type="entry name" value="HisKA"/>
    <property type="match status" value="1"/>
</dbReference>
<name>A0A239GN10_9BACT</name>
<dbReference type="InterPro" id="IPR005467">
    <property type="entry name" value="His_kinase_dom"/>
</dbReference>
<dbReference type="Gene3D" id="3.30.565.10">
    <property type="entry name" value="Histidine kinase-like ATPase, C-terminal domain"/>
    <property type="match status" value="1"/>
</dbReference>
<dbReference type="Gene3D" id="2.60.40.10">
    <property type="entry name" value="Immunoglobulins"/>
    <property type="match status" value="1"/>
</dbReference>
<reference evidence="9" key="1">
    <citation type="submission" date="2017-06" db="EMBL/GenBank/DDBJ databases">
        <authorList>
            <person name="Varghese N."/>
            <person name="Submissions S."/>
        </authorList>
    </citation>
    <scope>NUCLEOTIDE SEQUENCE [LARGE SCALE GENOMIC DNA]</scope>
    <source>
        <strain evidence="9">5C</strain>
    </source>
</reference>
<evidence type="ECO:0000313" key="9">
    <source>
        <dbReference type="Proteomes" id="UP000198480"/>
    </source>
</evidence>
<dbReference type="PROSITE" id="PS50109">
    <property type="entry name" value="HIS_KIN"/>
    <property type="match status" value="1"/>
</dbReference>
<sequence length="473" mass="54398">MFDDAGNVIAIIPEGRPIQEIVNARKALELKNVELERFAYIASHDLKEPLRMVHNFMGLMEKNYATQLDEKAKKYIHFALDATSRMTGLINDLLEYAKIGAEDTPFEEIDCNVLIQEFIPLFKAELEEKNGEIHFQYLPTIKAQRTPLKLLFQNLINNALKYQNSNKPPRIQISAIESTQFWQFCVADNGIGINGNIFPSSVKMPDGKLWFPTIKGVAIMDPKNDLYDSQEVAIQIEGLRIGDLFINENEKIIIPPGTFKFDISFTSVDFDDPENTQFFYRFTKKDMEYIPIGNDRIISLTSIENGNYTIEIVGYKSGRWTEPATISFRVDGFFFESNAFKLMIAFLIFLAGALSIYIVKKISRGKKLEEMVLERTKELEASTTELQTALINIEQQNFKLKEITWQQSHIVRAPLTRIMGILHVLKHSNNFKHLNKSKEDLIQELEDGLMEMDDIIRTIHKSSEKENNPHDEN</sequence>
<dbReference type="SUPFAM" id="SSF47384">
    <property type="entry name" value="Homodimeric domain of signal transducing histidine kinase"/>
    <property type="match status" value="1"/>
</dbReference>
<dbReference type="PANTHER" id="PTHR43304:SF1">
    <property type="entry name" value="PAC DOMAIN-CONTAINING PROTEIN"/>
    <property type="match status" value="1"/>
</dbReference>
<keyword evidence="5 8" id="KW-0418">Kinase</keyword>
<keyword evidence="6" id="KW-1133">Transmembrane helix</keyword>
<dbReference type="EMBL" id="FZOK01000017">
    <property type="protein sequence ID" value="SNS70255.1"/>
    <property type="molecule type" value="Genomic_DNA"/>
</dbReference>
<feature type="transmembrane region" description="Helical" evidence="6">
    <location>
        <begin position="339"/>
        <end position="359"/>
    </location>
</feature>
<gene>
    <name evidence="8" type="ORF">SAMN06295967_11739</name>
</gene>
<dbReference type="PANTHER" id="PTHR43304">
    <property type="entry name" value="PHYTOCHROME-LIKE PROTEIN CPH1"/>
    <property type="match status" value="1"/>
</dbReference>
<evidence type="ECO:0000256" key="3">
    <source>
        <dbReference type="ARBA" id="ARBA00022553"/>
    </source>
</evidence>
<keyword evidence="4" id="KW-0808">Transferase</keyword>
<dbReference type="InterPro" id="IPR013783">
    <property type="entry name" value="Ig-like_fold"/>
</dbReference>
<evidence type="ECO:0000256" key="2">
    <source>
        <dbReference type="ARBA" id="ARBA00012438"/>
    </source>
</evidence>
<keyword evidence="6" id="KW-0472">Membrane</keyword>
<evidence type="ECO:0000256" key="6">
    <source>
        <dbReference type="SAM" id="Phobius"/>
    </source>
</evidence>
<evidence type="ECO:0000259" key="7">
    <source>
        <dbReference type="PROSITE" id="PS50109"/>
    </source>
</evidence>
<protein>
    <recommendedName>
        <fullName evidence="2">histidine kinase</fullName>
        <ecNumber evidence="2">2.7.13.3</ecNumber>
    </recommendedName>
</protein>
<dbReference type="GO" id="GO:0000155">
    <property type="term" value="F:phosphorelay sensor kinase activity"/>
    <property type="evidence" value="ECO:0007669"/>
    <property type="project" value="InterPro"/>
</dbReference>
<comment type="catalytic activity">
    <reaction evidence="1">
        <text>ATP + protein L-histidine = ADP + protein N-phospho-L-histidine.</text>
        <dbReference type="EC" id="2.7.13.3"/>
    </reaction>
</comment>
<proteinExistence type="predicted"/>
<dbReference type="Gene3D" id="1.10.287.130">
    <property type="match status" value="2"/>
</dbReference>
<evidence type="ECO:0000256" key="5">
    <source>
        <dbReference type="ARBA" id="ARBA00022777"/>
    </source>
</evidence>
<feature type="domain" description="Histidine kinase" evidence="7">
    <location>
        <begin position="41"/>
        <end position="193"/>
    </location>
</feature>